<name>A0ACC3AEE9_9EURO</name>
<evidence type="ECO:0000313" key="1">
    <source>
        <dbReference type="EMBL" id="KAJ9660417.1"/>
    </source>
</evidence>
<reference evidence="1" key="1">
    <citation type="submission" date="2022-10" db="EMBL/GenBank/DDBJ databases">
        <title>Culturing micro-colonial fungi from biological soil crusts in the Mojave desert and describing Neophaeococcomyces mojavensis, and introducing the new genera and species Taxawa tesnikishii.</title>
        <authorList>
            <person name="Kurbessoian T."/>
            <person name="Stajich J.E."/>
        </authorList>
    </citation>
    <scope>NUCLEOTIDE SEQUENCE</scope>
    <source>
        <strain evidence="1">JES_112</strain>
    </source>
</reference>
<proteinExistence type="predicted"/>
<protein>
    <submittedName>
        <fullName evidence="1">Uncharacterized protein</fullName>
    </submittedName>
</protein>
<accession>A0ACC3AEE9</accession>
<sequence>MSSDVVQNGLATRRSTVRRSQRTQDRFSSSPDPLTQRNAFVAAGDIPLSPIRQSRAEELSSVQYTARTFQRLELIFEQTRVASALLLVVRSMPTTQPDMQPVYEKIPQHPSQQEDETRDHMHDAELVQEDLSETGRATRRRWASTYALTAPAFLIAAALLLIYATRYAGQARCLLGNERIFDDVPIRYEYSRFRRAGFHDSNHDDLTTYEGRPNAVNNAAWDQLLAVGVVAISQLEASRLVNGTARTPANPIEYMVELEMFHQLHCLRWVRDQLWHLEDVIAGTKTLDDFSQRQDHNGKLRILQPWIIELIEVIDHCIDYLRQAIMCHGDVTPITFEWNAEINGYLAHHSTEHQCRNFEAIFEWAKARDRTGMEPDGAHQNVELQKPEMYD</sequence>
<dbReference type="EMBL" id="JAPDRQ010000031">
    <property type="protein sequence ID" value="KAJ9660417.1"/>
    <property type="molecule type" value="Genomic_DNA"/>
</dbReference>
<evidence type="ECO:0000313" key="2">
    <source>
        <dbReference type="Proteomes" id="UP001172386"/>
    </source>
</evidence>
<comment type="caution">
    <text evidence="1">The sequence shown here is derived from an EMBL/GenBank/DDBJ whole genome shotgun (WGS) entry which is preliminary data.</text>
</comment>
<keyword evidence="2" id="KW-1185">Reference proteome</keyword>
<dbReference type="Proteomes" id="UP001172386">
    <property type="component" value="Unassembled WGS sequence"/>
</dbReference>
<gene>
    <name evidence="1" type="ORF">H2198_002535</name>
</gene>
<organism evidence="1 2">
    <name type="scientific">Neophaeococcomyces mojaviensis</name>
    <dbReference type="NCBI Taxonomy" id="3383035"/>
    <lineage>
        <taxon>Eukaryota</taxon>
        <taxon>Fungi</taxon>
        <taxon>Dikarya</taxon>
        <taxon>Ascomycota</taxon>
        <taxon>Pezizomycotina</taxon>
        <taxon>Eurotiomycetes</taxon>
        <taxon>Chaetothyriomycetidae</taxon>
        <taxon>Chaetothyriales</taxon>
        <taxon>Chaetothyriales incertae sedis</taxon>
        <taxon>Neophaeococcomyces</taxon>
    </lineage>
</organism>